<dbReference type="Proteomes" id="UP001497516">
    <property type="component" value="Chromosome 5"/>
</dbReference>
<evidence type="ECO:0000313" key="3">
    <source>
        <dbReference type="Proteomes" id="UP001497516"/>
    </source>
</evidence>
<proteinExistence type="predicted"/>
<feature type="region of interest" description="Disordered" evidence="1">
    <location>
        <begin position="167"/>
        <end position="199"/>
    </location>
</feature>
<evidence type="ECO:0008006" key="4">
    <source>
        <dbReference type="Google" id="ProtNLM"/>
    </source>
</evidence>
<evidence type="ECO:0000256" key="1">
    <source>
        <dbReference type="SAM" id="MobiDB-lite"/>
    </source>
</evidence>
<sequence>MISSLRQDKRSISAFYTKLRGYWDEMDAVGSVPRCVCNGCTCDGCSCDLVAQNHEKQETERMFEFLLGLDDGYAFVRSQILSTKPVPTLNEAYQIVAAEEQHRLLTNGRRPIVDIVVFQAQTDKGRKEEIEKTRCTNCNKLGHTREICYRLIGFSLGHLRAKSGKNWGNLNQSRPQAAHVEPETGDSSDNNPIPGLTGA</sequence>
<keyword evidence="3" id="KW-1185">Reference proteome</keyword>
<evidence type="ECO:0000313" key="2">
    <source>
        <dbReference type="EMBL" id="CAL1389947.1"/>
    </source>
</evidence>
<gene>
    <name evidence="2" type="ORF">LTRI10_LOCUS30766</name>
</gene>
<organism evidence="2 3">
    <name type="scientific">Linum trigynum</name>
    <dbReference type="NCBI Taxonomy" id="586398"/>
    <lineage>
        <taxon>Eukaryota</taxon>
        <taxon>Viridiplantae</taxon>
        <taxon>Streptophyta</taxon>
        <taxon>Embryophyta</taxon>
        <taxon>Tracheophyta</taxon>
        <taxon>Spermatophyta</taxon>
        <taxon>Magnoliopsida</taxon>
        <taxon>eudicotyledons</taxon>
        <taxon>Gunneridae</taxon>
        <taxon>Pentapetalae</taxon>
        <taxon>rosids</taxon>
        <taxon>fabids</taxon>
        <taxon>Malpighiales</taxon>
        <taxon>Linaceae</taxon>
        <taxon>Linum</taxon>
    </lineage>
</organism>
<dbReference type="AlphaFoldDB" id="A0AAV2EW22"/>
<dbReference type="PANTHER" id="PTHR34222">
    <property type="entry name" value="GAG_PRE-INTEGRS DOMAIN-CONTAINING PROTEIN"/>
    <property type="match status" value="1"/>
</dbReference>
<name>A0AAV2EW22_9ROSI</name>
<accession>A0AAV2EW22</accession>
<dbReference type="PANTHER" id="PTHR34222:SF79">
    <property type="entry name" value="RETROVIRUS-RELATED POL POLYPROTEIN FROM TRANSPOSON TNT 1-94"/>
    <property type="match status" value="1"/>
</dbReference>
<protein>
    <recommendedName>
        <fullName evidence="4">Retrotransposon gag domain-containing protein</fullName>
    </recommendedName>
</protein>
<reference evidence="2 3" key="1">
    <citation type="submission" date="2024-04" db="EMBL/GenBank/DDBJ databases">
        <authorList>
            <person name="Fracassetti M."/>
        </authorList>
    </citation>
    <scope>NUCLEOTIDE SEQUENCE [LARGE SCALE GENOMIC DNA]</scope>
</reference>
<dbReference type="EMBL" id="OZ034818">
    <property type="protein sequence ID" value="CAL1389947.1"/>
    <property type="molecule type" value="Genomic_DNA"/>
</dbReference>